<protein>
    <submittedName>
        <fullName evidence="5">Protein involved in polysaccharide export with SLBB domain</fullName>
    </submittedName>
</protein>
<dbReference type="Pfam" id="PF02563">
    <property type="entry name" value="Poly_export"/>
    <property type="match status" value="1"/>
</dbReference>
<comment type="caution">
    <text evidence="5">The sequence shown here is derived from an EMBL/GenBank/DDBJ whole genome shotgun (WGS) entry which is preliminary data.</text>
</comment>
<keyword evidence="6" id="KW-1185">Reference proteome</keyword>
<dbReference type="InterPro" id="IPR049712">
    <property type="entry name" value="Poly_export"/>
</dbReference>
<name>A0A4R2L824_9GAMM</name>
<evidence type="ECO:0000259" key="3">
    <source>
        <dbReference type="Pfam" id="PF02563"/>
    </source>
</evidence>
<evidence type="ECO:0000256" key="1">
    <source>
        <dbReference type="ARBA" id="ARBA00022729"/>
    </source>
</evidence>
<evidence type="ECO:0000256" key="2">
    <source>
        <dbReference type="SAM" id="SignalP"/>
    </source>
</evidence>
<dbReference type="Gene3D" id="3.10.560.10">
    <property type="entry name" value="Outer membrane lipoprotein wza domain like"/>
    <property type="match status" value="2"/>
</dbReference>
<reference evidence="5 6" key="1">
    <citation type="submission" date="2019-03" db="EMBL/GenBank/DDBJ databases">
        <title>Genomic Encyclopedia of Type Strains, Phase IV (KMG-IV): sequencing the most valuable type-strain genomes for metagenomic binning, comparative biology and taxonomic classification.</title>
        <authorList>
            <person name="Goeker M."/>
        </authorList>
    </citation>
    <scope>NUCLEOTIDE SEQUENCE [LARGE SCALE GENOMIC DNA]</scope>
    <source>
        <strain evidence="5 6">DSM 25287</strain>
    </source>
</reference>
<dbReference type="Pfam" id="PF10531">
    <property type="entry name" value="SLBB"/>
    <property type="match status" value="1"/>
</dbReference>
<dbReference type="GO" id="GO:0015159">
    <property type="term" value="F:polysaccharide transmembrane transporter activity"/>
    <property type="evidence" value="ECO:0007669"/>
    <property type="project" value="InterPro"/>
</dbReference>
<feature type="chain" id="PRO_5020697313" evidence="2">
    <location>
        <begin position="23"/>
        <end position="560"/>
    </location>
</feature>
<keyword evidence="1 2" id="KW-0732">Signal</keyword>
<sequence length="560" mass="59932">MGMTNFRALLAGLGLSFWLAVAAVAAQPRPVLPSPVSAAPAVPQPMATVLPAPAQPPQSLPQLAGQLPPPFGANLFAGAFQAERGDGLTPDYVLAPGDRVAVRLWGAVTVDEVSVVDAQGNLFIPNVGPVKVAGTRAGNLDAVVRSKISSVYTQNVEVYVNVLTATPVSVYVTGPVLRPGQYSGLPTDSILSFVHRAGGIDPERGSYRKIRVLRANREITRVDLYRFLREGQVPNLRLADGDVILVEPQGLTVVVEGSARNPFRFEFAGQEALGAEIVDVTRPLASASHVAVSGNRVSGPFSAYVPIADFRSQRLRDGDRVRFEADELAQVIDISVEGSYLGPSFYAVRRDATLRELLDHIAVDPVSADTAAVYIRRKSVVRQQKEVLDEALRRLEQVVYTAPASSDGEANIRIKEAELVSQFVQRARQVQPQGKVVVSEGGRLADVRLEDGDVIVIPQKSDLVVIGGEVLIPQAVVYLSSLGVKDYIARAGGFTDRGDPGRIVVMHPNGAVALEASGEVKPGDQVLVMPKVETKNMQFVKDVTQILYQIAVAAGVALDL</sequence>
<evidence type="ECO:0000313" key="6">
    <source>
        <dbReference type="Proteomes" id="UP000295765"/>
    </source>
</evidence>
<dbReference type="PANTHER" id="PTHR33619">
    <property type="entry name" value="POLYSACCHARIDE EXPORT PROTEIN GFCE-RELATED"/>
    <property type="match status" value="1"/>
</dbReference>
<gene>
    <name evidence="5" type="ORF">EV699_11597</name>
</gene>
<feature type="signal peptide" evidence="2">
    <location>
        <begin position="1"/>
        <end position="22"/>
    </location>
</feature>
<dbReference type="InterPro" id="IPR003715">
    <property type="entry name" value="Poly_export_N"/>
</dbReference>
<dbReference type="PANTHER" id="PTHR33619:SF3">
    <property type="entry name" value="POLYSACCHARIDE EXPORT PROTEIN GFCE-RELATED"/>
    <property type="match status" value="1"/>
</dbReference>
<evidence type="ECO:0000259" key="4">
    <source>
        <dbReference type="Pfam" id="PF10531"/>
    </source>
</evidence>
<dbReference type="EMBL" id="SLWY01000015">
    <property type="protein sequence ID" value="TCO80319.1"/>
    <property type="molecule type" value="Genomic_DNA"/>
</dbReference>
<dbReference type="Proteomes" id="UP000295765">
    <property type="component" value="Unassembled WGS sequence"/>
</dbReference>
<dbReference type="InterPro" id="IPR019554">
    <property type="entry name" value="Soluble_ligand-bd"/>
</dbReference>
<evidence type="ECO:0000313" key="5">
    <source>
        <dbReference type="EMBL" id="TCO80319.1"/>
    </source>
</evidence>
<accession>A0A4R2L824</accession>
<feature type="domain" description="Polysaccharide export protein N-terminal" evidence="3">
    <location>
        <begin position="89"/>
        <end position="162"/>
    </location>
</feature>
<feature type="domain" description="Soluble ligand binding" evidence="4">
    <location>
        <begin position="464"/>
        <end position="510"/>
    </location>
</feature>
<dbReference type="AlphaFoldDB" id="A0A4R2L824"/>
<proteinExistence type="predicted"/>
<organism evidence="5 6">
    <name type="scientific">Plasticicumulans lactativorans</name>
    <dbReference type="NCBI Taxonomy" id="1133106"/>
    <lineage>
        <taxon>Bacteria</taxon>
        <taxon>Pseudomonadati</taxon>
        <taxon>Pseudomonadota</taxon>
        <taxon>Gammaproteobacteria</taxon>
        <taxon>Candidatus Competibacteraceae</taxon>
        <taxon>Plasticicumulans</taxon>
    </lineage>
</organism>